<dbReference type="Proteomes" id="UP000295110">
    <property type="component" value="Unassembled WGS sequence"/>
</dbReference>
<dbReference type="AlphaFoldDB" id="A0A4R3UIA3"/>
<evidence type="ECO:0000313" key="2">
    <source>
        <dbReference type="Proteomes" id="UP000295110"/>
    </source>
</evidence>
<dbReference type="EMBL" id="SMBU01000039">
    <property type="protein sequence ID" value="TCU88383.1"/>
    <property type="molecule type" value="Genomic_DNA"/>
</dbReference>
<protein>
    <submittedName>
        <fullName evidence="1">Uncharacterized protein</fullName>
    </submittedName>
</protein>
<name>A0A4R3UIA3_ROSSA</name>
<reference evidence="1 2" key="1">
    <citation type="submission" date="2019-03" db="EMBL/GenBank/DDBJ databases">
        <title>Genomic Encyclopedia of Type Strains, Phase IV (KMG-IV): sequencing the most valuable type-strain genomes for metagenomic binning, comparative biology and taxonomic classification.</title>
        <authorList>
            <person name="Goeker M."/>
        </authorList>
    </citation>
    <scope>NUCLEOTIDE SEQUENCE [LARGE SCALE GENOMIC DNA]</scope>
    <source>
        <strain evidence="1 2">DSM 654</strain>
    </source>
</reference>
<keyword evidence="2" id="KW-1185">Reference proteome</keyword>
<accession>A0A4R3UIA3</accession>
<evidence type="ECO:0000313" key="1">
    <source>
        <dbReference type="EMBL" id="TCU88383.1"/>
    </source>
</evidence>
<organism evidence="1 2">
    <name type="scientific">Roseateles saccharophilus</name>
    <name type="common">Pseudomonas saccharophila</name>
    <dbReference type="NCBI Taxonomy" id="304"/>
    <lineage>
        <taxon>Bacteria</taxon>
        <taxon>Pseudomonadati</taxon>
        <taxon>Pseudomonadota</taxon>
        <taxon>Betaproteobacteria</taxon>
        <taxon>Burkholderiales</taxon>
        <taxon>Sphaerotilaceae</taxon>
        <taxon>Roseateles</taxon>
    </lineage>
</organism>
<comment type="caution">
    <text evidence="1">The sequence shown here is derived from an EMBL/GenBank/DDBJ whole genome shotgun (WGS) entry which is preliminary data.</text>
</comment>
<gene>
    <name evidence="1" type="ORF">EV671_10399</name>
</gene>
<proteinExistence type="predicted"/>
<sequence length="71" mass="8134">MTAFAVSEMATALVIEKRHCPQDGPRTSHVMLFENAAVFDRWCDIEPSRFEDPLLCDQLRRKGHEFFAAHG</sequence>